<organism evidence="1 2">
    <name type="scientific">Mojavia pulchra JT2-VF2</name>
    <dbReference type="NCBI Taxonomy" id="287848"/>
    <lineage>
        <taxon>Bacteria</taxon>
        <taxon>Bacillati</taxon>
        <taxon>Cyanobacteriota</taxon>
        <taxon>Cyanophyceae</taxon>
        <taxon>Nostocales</taxon>
        <taxon>Nostocaceae</taxon>
    </lineage>
</organism>
<name>A0A951PV04_9NOST</name>
<dbReference type="AlphaFoldDB" id="A0A951PV04"/>
<accession>A0A951PV04</accession>
<protein>
    <submittedName>
        <fullName evidence="1">Uncharacterized protein</fullName>
    </submittedName>
</protein>
<sequence>MSKPNPNFHTVKQDGTINLHSNHLGDVLDVGIDLAKRRFYGVKLDGFRIEDDGDCGNDIAQPVMLYNMNYHFETNTWRFKYHLRGKKEADGKEGFKTAREAWLYREALIAGGIAER</sequence>
<evidence type="ECO:0000313" key="1">
    <source>
        <dbReference type="EMBL" id="MBW4559566.1"/>
    </source>
</evidence>
<proteinExistence type="predicted"/>
<reference evidence="1" key="1">
    <citation type="submission" date="2021-05" db="EMBL/GenBank/DDBJ databases">
        <authorList>
            <person name="Pietrasiak N."/>
            <person name="Ward R."/>
            <person name="Stajich J.E."/>
            <person name="Kurbessoian T."/>
        </authorList>
    </citation>
    <scope>NUCLEOTIDE SEQUENCE</scope>
    <source>
        <strain evidence="1">JT2-VF2</strain>
    </source>
</reference>
<gene>
    <name evidence="1" type="ORF">KME32_00145</name>
</gene>
<dbReference type="Proteomes" id="UP000715781">
    <property type="component" value="Unassembled WGS sequence"/>
</dbReference>
<evidence type="ECO:0000313" key="2">
    <source>
        <dbReference type="Proteomes" id="UP000715781"/>
    </source>
</evidence>
<reference evidence="1" key="2">
    <citation type="journal article" date="2022" name="Microbiol. Resour. Announc.">
        <title>Metagenome Sequencing to Explore Phylogenomics of Terrestrial Cyanobacteria.</title>
        <authorList>
            <person name="Ward R.D."/>
            <person name="Stajich J.E."/>
            <person name="Johansen J.R."/>
            <person name="Huntemann M."/>
            <person name="Clum A."/>
            <person name="Foster B."/>
            <person name="Foster B."/>
            <person name="Roux S."/>
            <person name="Palaniappan K."/>
            <person name="Varghese N."/>
            <person name="Mukherjee S."/>
            <person name="Reddy T.B.K."/>
            <person name="Daum C."/>
            <person name="Copeland A."/>
            <person name="Chen I.A."/>
            <person name="Ivanova N.N."/>
            <person name="Kyrpides N.C."/>
            <person name="Shapiro N."/>
            <person name="Eloe-Fadrosh E.A."/>
            <person name="Pietrasiak N."/>
        </authorList>
    </citation>
    <scope>NUCLEOTIDE SEQUENCE</scope>
    <source>
        <strain evidence="1">JT2-VF2</strain>
    </source>
</reference>
<comment type="caution">
    <text evidence="1">The sequence shown here is derived from an EMBL/GenBank/DDBJ whole genome shotgun (WGS) entry which is preliminary data.</text>
</comment>
<dbReference type="EMBL" id="JAHHHN010000001">
    <property type="protein sequence ID" value="MBW4559566.1"/>
    <property type="molecule type" value="Genomic_DNA"/>
</dbReference>